<feature type="region of interest" description="Disordered" evidence="1">
    <location>
        <begin position="197"/>
        <end position="227"/>
    </location>
</feature>
<dbReference type="EMBL" id="BPVZ01000006">
    <property type="protein sequence ID" value="GKU92600.1"/>
    <property type="molecule type" value="Genomic_DNA"/>
</dbReference>
<accession>A0AAV5I0R1</accession>
<dbReference type="PANTHER" id="PTHR35997:SF6">
    <property type="entry name" value="COTTON FIBER PROTEIN"/>
    <property type="match status" value="1"/>
</dbReference>
<name>A0AAV5I0R1_9ROSI</name>
<feature type="compositionally biased region" description="Basic and acidic residues" evidence="1">
    <location>
        <begin position="197"/>
        <end position="209"/>
    </location>
</feature>
<feature type="transmembrane region" description="Helical" evidence="2">
    <location>
        <begin position="21"/>
        <end position="44"/>
    </location>
</feature>
<dbReference type="Proteomes" id="UP001054252">
    <property type="component" value="Unassembled WGS sequence"/>
</dbReference>
<feature type="transmembrane region" description="Helical" evidence="2">
    <location>
        <begin position="56"/>
        <end position="76"/>
    </location>
</feature>
<evidence type="ECO:0000256" key="2">
    <source>
        <dbReference type="SAM" id="Phobius"/>
    </source>
</evidence>
<keyword evidence="2" id="KW-0472">Membrane</keyword>
<dbReference type="PANTHER" id="PTHR35997">
    <property type="entry name" value="COTTON FIBER PROTEIN-RELATED"/>
    <property type="match status" value="1"/>
</dbReference>
<dbReference type="Pfam" id="PF05553">
    <property type="entry name" value="DUF761"/>
    <property type="match status" value="1"/>
</dbReference>
<keyword evidence="4" id="KW-1185">Reference proteome</keyword>
<evidence type="ECO:0000313" key="4">
    <source>
        <dbReference type="Proteomes" id="UP001054252"/>
    </source>
</evidence>
<gene>
    <name evidence="3" type="ORF">SLEP1_g6309</name>
</gene>
<proteinExistence type="predicted"/>
<keyword evidence="2" id="KW-0812">Transmembrane</keyword>
<comment type="caution">
    <text evidence="3">The sequence shown here is derived from an EMBL/GenBank/DDBJ whole genome shotgun (WGS) entry which is preliminary data.</text>
</comment>
<dbReference type="InterPro" id="IPR008480">
    <property type="entry name" value="DUF761_pln"/>
</dbReference>
<reference evidence="3 4" key="1">
    <citation type="journal article" date="2021" name="Commun. Biol.">
        <title>The genome of Shorea leprosula (Dipterocarpaceae) highlights the ecological relevance of drought in aseasonal tropical rainforests.</title>
        <authorList>
            <person name="Ng K.K.S."/>
            <person name="Kobayashi M.J."/>
            <person name="Fawcett J.A."/>
            <person name="Hatakeyama M."/>
            <person name="Paape T."/>
            <person name="Ng C.H."/>
            <person name="Ang C.C."/>
            <person name="Tnah L.H."/>
            <person name="Lee C.T."/>
            <person name="Nishiyama T."/>
            <person name="Sese J."/>
            <person name="O'Brien M.J."/>
            <person name="Copetti D."/>
            <person name="Mohd Noor M.I."/>
            <person name="Ong R.C."/>
            <person name="Putra M."/>
            <person name="Sireger I.Z."/>
            <person name="Indrioko S."/>
            <person name="Kosugi Y."/>
            <person name="Izuno A."/>
            <person name="Isagi Y."/>
            <person name="Lee S.L."/>
            <person name="Shimizu K.K."/>
        </authorList>
    </citation>
    <scope>NUCLEOTIDE SEQUENCE [LARGE SCALE GENOMIC DNA]</scope>
    <source>
        <strain evidence="3">214</strain>
    </source>
</reference>
<evidence type="ECO:0000313" key="3">
    <source>
        <dbReference type="EMBL" id="GKU92600.1"/>
    </source>
</evidence>
<sequence>MIKTPPNPMETFYKSKDYPQMARGMSFLAFVFSMLIYISVFYIFKLSPYALFNNTKFWFFISNTIILIIAADYGAFSSSKAKIDLYDEYVLRNQTRNIAASSVSQYSEIERESTPKEEAEALLSSENKGEIEERVLEVVQDEPENFTRKTVDVRRCMVSCHDVSVKTNVEENVPDDDDGAFEVKSIDLKTFRRSKSDRGRPVKVVKESIKSSLQRSDTEKHHDGPRMEEINEFSTMSDEELNRRVEEFIERFNRQIRLQGARNRRLRNE</sequence>
<dbReference type="AlphaFoldDB" id="A0AAV5I0R1"/>
<keyword evidence="2" id="KW-1133">Transmembrane helix</keyword>
<evidence type="ECO:0000256" key="1">
    <source>
        <dbReference type="SAM" id="MobiDB-lite"/>
    </source>
</evidence>
<protein>
    <submittedName>
        <fullName evidence="3">Uncharacterized protein</fullName>
    </submittedName>
</protein>
<feature type="compositionally biased region" description="Basic and acidic residues" evidence="1">
    <location>
        <begin position="216"/>
        <end position="227"/>
    </location>
</feature>
<organism evidence="3 4">
    <name type="scientific">Rubroshorea leprosula</name>
    <dbReference type="NCBI Taxonomy" id="152421"/>
    <lineage>
        <taxon>Eukaryota</taxon>
        <taxon>Viridiplantae</taxon>
        <taxon>Streptophyta</taxon>
        <taxon>Embryophyta</taxon>
        <taxon>Tracheophyta</taxon>
        <taxon>Spermatophyta</taxon>
        <taxon>Magnoliopsida</taxon>
        <taxon>eudicotyledons</taxon>
        <taxon>Gunneridae</taxon>
        <taxon>Pentapetalae</taxon>
        <taxon>rosids</taxon>
        <taxon>malvids</taxon>
        <taxon>Malvales</taxon>
        <taxon>Dipterocarpaceae</taxon>
        <taxon>Rubroshorea</taxon>
    </lineage>
</organism>